<dbReference type="PATRIC" id="fig|1664069.3.peg.3196"/>
<feature type="signal peptide" evidence="6">
    <location>
        <begin position="1"/>
        <end position="30"/>
    </location>
</feature>
<evidence type="ECO:0000259" key="8">
    <source>
        <dbReference type="Pfam" id="PF24961"/>
    </source>
</evidence>
<keyword evidence="2 5" id="KW-0812">Transmembrane</keyword>
<name>A0A0J6EP07_9BACI</name>
<dbReference type="AlphaFoldDB" id="A0A0J6EP07"/>
<dbReference type="Pfam" id="PF24961">
    <property type="entry name" value="NfeD_membrane"/>
    <property type="match status" value="1"/>
</dbReference>
<dbReference type="Gene3D" id="2.40.50.140">
    <property type="entry name" value="Nucleic acid-binding proteins"/>
    <property type="match status" value="1"/>
</dbReference>
<comment type="subcellular location">
    <subcellularLocation>
        <location evidence="1">Membrane</location>
        <topology evidence="1">Multi-pass membrane protein</topology>
    </subcellularLocation>
</comment>
<organism evidence="10 12">
    <name type="scientific">Bacillus glycinifermentans</name>
    <dbReference type="NCBI Taxonomy" id="1664069"/>
    <lineage>
        <taxon>Bacteria</taxon>
        <taxon>Bacillati</taxon>
        <taxon>Bacillota</taxon>
        <taxon>Bacilli</taxon>
        <taxon>Bacillales</taxon>
        <taxon>Bacillaceae</taxon>
        <taxon>Bacillus</taxon>
    </lineage>
</organism>
<dbReference type="EMBL" id="JARRTL010000008">
    <property type="protein sequence ID" value="MEC0484988.1"/>
    <property type="molecule type" value="Genomic_DNA"/>
</dbReference>
<feature type="domain" description="NfeD-like C-terminal" evidence="7">
    <location>
        <begin position="383"/>
        <end position="437"/>
    </location>
</feature>
<evidence type="ECO:0000256" key="2">
    <source>
        <dbReference type="ARBA" id="ARBA00022692"/>
    </source>
</evidence>
<evidence type="ECO:0000259" key="9">
    <source>
        <dbReference type="Pfam" id="PF25145"/>
    </source>
</evidence>
<dbReference type="Pfam" id="PF25145">
    <property type="entry name" value="NfeD1b_N"/>
    <property type="match status" value="1"/>
</dbReference>
<evidence type="ECO:0000256" key="4">
    <source>
        <dbReference type="ARBA" id="ARBA00023136"/>
    </source>
</evidence>
<keyword evidence="6" id="KW-0732">Signal</keyword>
<dbReference type="PANTHER" id="PTHR33507">
    <property type="entry name" value="INNER MEMBRANE PROTEIN YBBJ"/>
    <property type="match status" value="1"/>
</dbReference>
<evidence type="ECO:0000313" key="10">
    <source>
        <dbReference type="EMBL" id="KRT95195.1"/>
    </source>
</evidence>
<evidence type="ECO:0000256" key="1">
    <source>
        <dbReference type="ARBA" id="ARBA00004141"/>
    </source>
</evidence>
<dbReference type="InterPro" id="IPR056739">
    <property type="entry name" value="NfeD_membrane"/>
</dbReference>
<dbReference type="PANTHER" id="PTHR33507:SF3">
    <property type="entry name" value="INNER MEMBRANE PROTEIN YBBJ"/>
    <property type="match status" value="1"/>
</dbReference>
<evidence type="ECO:0000313" key="12">
    <source>
        <dbReference type="Proteomes" id="UP000036168"/>
    </source>
</evidence>
<evidence type="ECO:0000256" key="3">
    <source>
        <dbReference type="ARBA" id="ARBA00022989"/>
    </source>
</evidence>
<evidence type="ECO:0000313" key="13">
    <source>
        <dbReference type="Proteomes" id="UP001341297"/>
    </source>
</evidence>
<evidence type="ECO:0000313" key="11">
    <source>
        <dbReference type="EMBL" id="MEC0484988.1"/>
    </source>
</evidence>
<dbReference type="InterPro" id="IPR012340">
    <property type="entry name" value="NA-bd_OB-fold"/>
</dbReference>
<feature type="transmembrane region" description="Helical" evidence="5">
    <location>
        <begin position="308"/>
        <end position="325"/>
    </location>
</feature>
<dbReference type="InterPro" id="IPR029045">
    <property type="entry name" value="ClpP/crotonase-like_dom_sf"/>
</dbReference>
<dbReference type="Proteomes" id="UP001341297">
    <property type="component" value="Unassembled WGS sequence"/>
</dbReference>
<accession>A0A0J6EP07</accession>
<dbReference type="SUPFAM" id="SSF141322">
    <property type="entry name" value="NfeD domain-like"/>
    <property type="match status" value="1"/>
</dbReference>
<evidence type="ECO:0000256" key="6">
    <source>
        <dbReference type="SAM" id="SignalP"/>
    </source>
</evidence>
<reference evidence="10" key="2">
    <citation type="submission" date="2015-10" db="EMBL/GenBank/DDBJ databases">
        <authorList>
            <person name="Gilbert D.G."/>
        </authorList>
    </citation>
    <scope>NUCLEOTIDE SEQUENCE</scope>
    <source>
        <strain evidence="10">GO-13</strain>
    </source>
</reference>
<dbReference type="InterPro" id="IPR002810">
    <property type="entry name" value="NfeD-like_C"/>
</dbReference>
<keyword evidence="3 5" id="KW-1133">Transmembrane helix</keyword>
<feature type="domain" description="NfeD integral membrane" evidence="8">
    <location>
        <begin position="239"/>
        <end position="351"/>
    </location>
</feature>
<dbReference type="Pfam" id="PF01957">
    <property type="entry name" value="NfeD"/>
    <property type="match status" value="1"/>
</dbReference>
<evidence type="ECO:0000256" key="5">
    <source>
        <dbReference type="SAM" id="Phobius"/>
    </source>
</evidence>
<dbReference type="InterPro" id="IPR056738">
    <property type="entry name" value="NfeD1b_N"/>
</dbReference>
<feature type="domain" description="NfeD1b N-terminal" evidence="9">
    <location>
        <begin position="34"/>
        <end position="221"/>
    </location>
</feature>
<protein>
    <submittedName>
        <fullName evidence="11">Nodulation protein NfeD</fullName>
    </submittedName>
</protein>
<gene>
    <name evidence="10" type="ORF">AB447_211835</name>
    <name evidence="11" type="ORF">P8828_09010</name>
</gene>
<keyword evidence="4 5" id="KW-0472">Membrane</keyword>
<reference evidence="11 13" key="3">
    <citation type="submission" date="2023-03" db="EMBL/GenBank/DDBJ databases">
        <title>Agriculturally important microbes genome sequencing.</title>
        <authorList>
            <person name="Dunlap C."/>
        </authorList>
    </citation>
    <scope>NUCLEOTIDE SEQUENCE [LARGE SCALE GENOMIC DNA]</scope>
    <source>
        <strain evidence="11 13">CBP-3203</strain>
    </source>
</reference>
<feature type="transmembrane region" description="Helical" evidence="5">
    <location>
        <begin position="260"/>
        <end position="277"/>
    </location>
</feature>
<dbReference type="CDD" id="cd07021">
    <property type="entry name" value="Clp_protease_NfeD_like"/>
    <property type="match status" value="1"/>
</dbReference>
<reference evidence="10 12" key="1">
    <citation type="journal article" date="2015" name="Int. J. Syst. Evol. Microbiol.">
        <title>Bacillus glycinifermentans sp. nov., isolated from fermented soybean paste.</title>
        <authorList>
            <person name="Kim S.J."/>
            <person name="Dunlap C.A."/>
            <person name="Kwon S.W."/>
            <person name="Rooney A.P."/>
        </authorList>
    </citation>
    <scope>NUCLEOTIDE SEQUENCE [LARGE SCALE GENOMIC DNA]</scope>
    <source>
        <strain evidence="10 12">GO-13</strain>
    </source>
</reference>
<dbReference type="RefSeq" id="WP_048406551.1">
    <property type="nucleotide sequence ID" value="NZ_CP023481.1"/>
</dbReference>
<dbReference type="Gene3D" id="3.90.226.10">
    <property type="entry name" value="2-enoyl-CoA Hydratase, Chain A, domain 1"/>
    <property type="match status" value="1"/>
</dbReference>
<evidence type="ECO:0000259" key="7">
    <source>
        <dbReference type="Pfam" id="PF01957"/>
    </source>
</evidence>
<sequence length="439" mass="46563">MLLNKLRILVALACGFVLSLLIGVHSTAKASGDTVYVIPIEETVEKGLSKFLERSFQEAEDMNAKHIILDINTPGGAVDAALEMADTIHNSAIPVTAYVNRRALSAGAYLALNADDIYMAPGGKMGAAAIIDTNGNAADKKSESLWLAEMEDAAKKNGRDPKYALAMADADVDAKEAGAPKGKLLTLSPDKALDVGYSEGTAQNLDDLLKKLNLEDAKVQYGEVSFAEKVARFLTHPIVVPILLSIGSLGLMVELYSPGFGIPGFMGLSALMLFFYGHLVAGLAGMETLLLFIAGIVFIILELFLPGGIAGIIGVIAVVASLFLASGSFKVMAVSILIATAVSIAASILLTKVLGKRMKFFKKFILTDSTSTESGYVSNVTRHDLIGKIGVTQTALRPAGTVIIDDERLDVVSDGSFTEKDKKVKVIKVEGSRIVVREI</sequence>
<dbReference type="InterPro" id="IPR052165">
    <property type="entry name" value="Membrane_assoc_protease"/>
</dbReference>
<dbReference type="SUPFAM" id="SSF52096">
    <property type="entry name" value="ClpP/crotonase"/>
    <property type="match status" value="1"/>
</dbReference>
<comment type="caution">
    <text evidence="10">The sequence shown here is derived from an EMBL/GenBank/DDBJ whole genome shotgun (WGS) entry which is preliminary data.</text>
</comment>
<dbReference type="STRING" id="1664069.BGLY_2995"/>
<dbReference type="EMBL" id="LECW02000004">
    <property type="protein sequence ID" value="KRT95195.1"/>
    <property type="molecule type" value="Genomic_DNA"/>
</dbReference>
<dbReference type="OrthoDB" id="9806253at2"/>
<dbReference type="GO" id="GO:0005886">
    <property type="term" value="C:plasma membrane"/>
    <property type="evidence" value="ECO:0007669"/>
    <property type="project" value="TreeGrafter"/>
</dbReference>
<dbReference type="Proteomes" id="UP000036168">
    <property type="component" value="Unassembled WGS sequence"/>
</dbReference>
<feature type="chain" id="PRO_5013455032" evidence="6">
    <location>
        <begin position="31"/>
        <end position="439"/>
    </location>
</feature>
<keyword evidence="13" id="KW-1185">Reference proteome</keyword>
<proteinExistence type="predicted"/>
<feature type="transmembrane region" description="Helical" evidence="5">
    <location>
        <begin position="331"/>
        <end position="354"/>
    </location>
</feature>
<feature type="transmembrane region" description="Helical" evidence="5">
    <location>
        <begin position="233"/>
        <end position="253"/>
    </location>
</feature>